<sequence length="138" mass="15238">MAYGDRTWREFGESLAKFSNSGCFIGQDQGLIACCRRSQSEIACIVRSSQICHRSSCSGGKSMEPALARPFNRLLWSPILPSIAICPPASPPTPQQLGPVGRRTLHGLPDSCCFHIMGPENSNYWAWIKFCQGRQAFT</sequence>
<dbReference type="AlphaFoldDB" id="A0A1L9PR26"/>
<dbReference type="VEuPathDB" id="FungiDB:ASPVEDRAFT_764068"/>
<evidence type="ECO:0000313" key="2">
    <source>
        <dbReference type="Proteomes" id="UP000184073"/>
    </source>
</evidence>
<accession>A0A1L9PR26</accession>
<name>A0A1L9PR26_ASPVE</name>
<protein>
    <submittedName>
        <fullName evidence="1">Uncharacterized protein</fullName>
    </submittedName>
</protein>
<reference evidence="2" key="1">
    <citation type="journal article" date="2017" name="Genome Biol.">
        <title>Comparative genomics reveals high biological diversity and specific adaptations in the industrially and medically important fungal genus Aspergillus.</title>
        <authorList>
            <person name="de Vries R.P."/>
            <person name="Riley R."/>
            <person name="Wiebenga A."/>
            <person name="Aguilar-Osorio G."/>
            <person name="Amillis S."/>
            <person name="Uchima C.A."/>
            <person name="Anderluh G."/>
            <person name="Asadollahi M."/>
            <person name="Askin M."/>
            <person name="Barry K."/>
            <person name="Battaglia E."/>
            <person name="Bayram O."/>
            <person name="Benocci T."/>
            <person name="Braus-Stromeyer S.A."/>
            <person name="Caldana C."/>
            <person name="Canovas D."/>
            <person name="Cerqueira G.C."/>
            <person name="Chen F."/>
            <person name="Chen W."/>
            <person name="Choi C."/>
            <person name="Clum A."/>
            <person name="Dos Santos R.A."/>
            <person name="Damasio A.R."/>
            <person name="Diallinas G."/>
            <person name="Emri T."/>
            <person name="Fekete E."/>
            <person name="Flipphi M."/>
            <person name="Freyberg S."/>
            <person name="Gallo A."/>
            <person name="Gournas C."/>
            <person name="Habgood R."/>
            <person name="Hainaut M."/>
            <person name="Harispe M.L."/>
            <person name="Henrissat B."/>
            <person name="Hilden K.S."/>
            <person name="Hope R."/>
            <person name="Hossain A."/>
            <person name="Karabika E."/>
            <person name="Karaffa L."/>
            <person name="Karanyi Z."/>
            <person name="Krasevec N."/>
            <person name="Kuo A."/>
            <person name="Kusch H."/>
            <person name="LaButti K."/>
            <person name="Lagendijk E.L."/>
            <person name="Lapidus A."/>
            <person name="Levasseur A."/>
            <person name="Lindquist E."/>
            <person name="Lipzen A."/>
            <person name="Logrieco A.F."/>
            <person name="MacCabe A."/>
            <person name="Maekelae M.R."/>
            <person name="Malavazi I."/>
            <person name="Melin P."/>
            <person name="Meyer V."/>
            <person name="Mielnichuk N."/>
            <person name="Miskei M."/>
            <person name="Molnar A.P."/>
            <person name="Mule G."/>
            <person name="Ngan C.Y."/>
            <person name="Orejas M."/>
            <person name="Orosz E."/>
            <person name="Ouedraogo J.P."/>
            <person name="Overkamp K.M."/>
            <person name="Park H.-S."/>
            <person name="Perrone G."/>
            <person name="Piumi F."/>
            <person name="Punt P.J."/>
            <person name="Ram A.F."/>
            <person name="Ramon A."/>
            <person name="Rauscher S."/>
            <person name="Record E."/>
            <person name="Riano-Pachon D.M."/>
            <person name="Robert V."/>
            <person name="Roehrig J."/>
            <person name="Ruller R."/>
            <person name="Salamov A."/>
            <person name="Salih N.S."/>
            <person name="Samson R.A."/>
            <person name="Sandor E."/>
            <person name="Sanguinetti M."/>
            <person name="Schuetze T."/>
            <person name="Sepcic K."/>
            <person name="Shelest E."/>
            <person name="Sherlock G."/>
            <person name="Sophianopoulou V."/>
            <person name="Squina F.M."/>
            <person name="Sun H."/>
            <person name="Susca A."/>
            <person name="Todd R.B."/>
            <person name="Tsang A."/>
            <person name="Unkles S.E."/>
            <person name="van de Wiele N."/>
            <person name="van Rossen-Uffink D."/>
            <person name="Oliveira J.V."/>
            <person name="Vesth T.C."/>
            <person name="Visser J."/>
            <person name="Yu J.-H."/>
            <person name="Zhou M."/>
            <person name="Andersen M.R."/>
            <person name="Archer D.B."/>
            <person name="Baker S.E."/>
            <person name="Benoit I."/>
            <person name="Brakhage A.A."/>
            <person name="Braus G.H."/>
            <person name="Fischer R."/>
            <person name="Frisvad J.C."/>
            <person name="Goldman G.H."/>
            <person name="Houbraken J."/>
            <person name="Oakley B."/>
            <person name="Pocsi I."/>
            <person name="Scazzocchio C."/>
            <person name="Seiboth B."/>
            <person name="vanKuyk P.A."/>
            <person name="Wortman J."/>
            <person name="Dyer P.S."/>
            <person name="Grigoriev I.V."/>
        </authorList>
    </citation>
    <scope>NUCLEOTIDE SEQUENCE [LARGE SCALE GENOMIC DNA]</scope>
    <source>
        <strain evidence="2">CBS 583.65</strain>
    </source>
</reference>
<evidence type="ECO:0000313" key="1">
    <source>
        <dbReference type="EMBL" id="OJJ03984.1"/>
    </source>
</evidence>
<gene>
    <name evidence="1" type="ORF">ASPVEDRAFT_764068</name>
</gene>
<organism evidence="1 2">
    <name type="scientific">Aspergillus versicolor CBS 583.65</name>
    <dbReference type="NCBI Taxonomy" id="1036611"/>
    <lineage>
        <taxon>Eukaryota</taxon>
        <taxon>Fungi</taxon>
        <taxon>Dikarya</taxon>
        <taxon>Ascomycota</taxon>
        <taxon>Pezizomycotina</taxon>
        <taxon>Eurotiomycetes</taxon>
        <taxon>Eurotiomycetidae</taxon>
        <taxon>Eurotiales</taxon>
        <taxon>Aspergillaceae</taxon>
        <taxon>Aspergillus</taxon>
        <taxon>Aspergillus subgen. Nidulantes</taxon>
    </lineage>
</organism>
<keyword evidence="2" id="KW-1185">Reference proteome</keyword>
<dbReference type="EMBL" id="KV878131">
    <property type="protein sequence ID" value="OJJ03984.1"/>
    <property type="molecule type" value="Genomic_DNA"/>
</dbReference>
<dbReference type="RefSeq" id="XP_040669746.1">
    <property type="nucleotide sequence ID" value="XM_040816346.1"/>
</dbReference>
<dbReference type="Proteomes" id="UP000184073">
    <property type="component" value="Unassembled WGS sequence"/>
</dbReference>
<dbReference type="GeneID" id="63731857"/>
<proteinExistence type="predicted"/>